<comment type="caution">
    <text evidence="2">The sequence shown here is derived from an EMBL/GenBank/DDBJ whole genome shotgun (WGS) entry which is preliminary data.</text>
</comment>
<evidence type="ECO:0000256" key="1">
    <source>
        <dbReference type="SAM" id="MobiDB-lite"/>
    </source>
</evidence>
<proteinExistence type="predicted"/>
<dbReference type="Proteomes" id="UP000078284">
    <property type="component" value="Chromosome 3"/>
</dbReference>
<sequence length="52" mass="6278">MFAKTNRRRLLAFLVATSLSFHLWEFTKKKNARREEKNEAKKVQQVDLEELK</sequence>
<organism evidence="2 3">
    <name type="scientific">Arabidopsis thaliana</name>
    <name type="common">Mouse-ear cress</name>
    <dbReference type="NCBI Taxonomy" id="3702"/>
    <lineage>
        <taxon>Eukaryota</taxon>
        <taxon>Viridiplantae</taxon>
        <taxon>Streptophyta</taxon>
        <taxon>Embryophyta</taxon>
        <taxon>Tracheophyta</taxon>
        <taxon>Spermatophyta</taxon>
        <taxon>Magnoliopsida</taxon>
        <taxon>eudicotyledons</taxon>
        <taxon>Gunneridae</taxon>
        <taxon>Pentapetalae</taxon>
        <taxon>rosids</taxon>
        <taxon>malvids</taxon>
        <taxon>Brassicales</taxon>
        <taxon>Brassicaceae</taxon>
        <taxon>Camelineae</taxon>
        <taxon>Arabidopsis</taxon>
    </lineage>
</organism>
<reference evidence="3" key="1">
    <citation type="journal article" date="2016" name="Proc. Natl. Acad. Sci. U.S.A.">
        <title>Chromosome-level assembly of Arabidopsis thaliana Ler reveals the extent of translocation and inversion polymorphisms.</title>
        <authorList>
            <person name="Zapata L."/>
            <person name="Ding J."/>
            <person name="Willing E.M."/>
            <person name="Hartwig B."/>
            <person name="Bezdan D."/>
            <person name="Jiao W.B."/>
            <person name="Patel V."/>
            <person name="Velikkakam James G."/>
            <person name="Koornneef M."/>
            <person name="Ossowski S."/>
            <person name="Schneeberger K."/>
        </authorList>
    </citation>
    <scope>NUCLEOTIDE SEQUENCE [LARGE SCALE GENOMIC DNA]</scope>
    <source>
        <strain evidence="3">cv. Landsberg erecta</strain>
    </source>
</reference>
<accession>A0A178V7T2</accession>
<name>A0A178V7T2_ARATH</name>
<evidence type="ECO:0000313" key="3">
    <source>
        <dbReference type="Proteomes" id="UP000078284"/>
    </source>
</evidence>
<feature type="region of interest" description="Disordered" evidence="1">
    <location>
        <begin position="31"/>
        <end position="52"/>
    </location>
</feature>
<gene>
    <name evidence="2" type="ordered locus">AXX17_At3g11680</name>
</gene>
<dbReference type="EMBL" id="LUHQ01000003">
    <property type="protein sequence ID" value="OAP01834.1"/>
    <property type="molecule type" value="Genomic_DNA"/>
</dbReference>
<protein>
    <submittedName>
        <fullName evidence="2">Uncharacterized protein</fullName>
    </submittedName>
</protein>
<evidence type="ECO:0000313" key="2">
    <source>
        <dbReference type="EMBL" id="OAP01834.1"/>
    </source>
</evidence>
<dbReference type="AlphaFoldDB" id="A0A178V7T2"/>